<dbReference type="InterPro" id="IPR051471">
    <property type="entry name" value="Bacterial_PTS_sugar_comp"/>
</dbReference>
<sequence length="143" mass="15603">MDVLLVAHGRYSEGLLSSAELIAGKQENVGIINFLEGMSQEDVKEKIENYIEDKNNVLILVDLLGGTPFKMASMVVNENSEKNLNVVTGMNLNMLLEAVFNSTEENIDVLTSSVKSAAISGIDDLRNILNPGIEEDDVFEDGI</sequence>
<dbReference type="InterPro" id="IPR036662">
    <property type="entry name" value="PTS_EIIA_man-typ_sf"/>
</dbReference>
<keyword evidence="10" id="KW-1185">Reference proteome</keyword>
<keyword evidence="5" id="KW-0808">Transferase</keyword>
<dbReference type="InterPro" id="IPR004701">
    <property type="entry name" value="PTS_EIIA_man-typ"/>
</dbReference>
<evidence type="ECO:0000313" key="10">
    <source>
        <dbReference type="Proteomes" id="UP000297454"/>
    </source>
</evidence>
<dbReference type="EMBL" id="SCFR01000008">
    <property type="protein sequence ID" value="TFF66626.1"/>
    <property type="molecule type" value="Genomic_DNA"/>
</dbReference>
<dbReference type="AlphaFoldDB" id="A0A4V3IYC2"/>
<evidence type="ECO:0000256" key="1">
    <source>
        <dbReference type="ARBA" id="ARBA00004496"/>
    </source>
</evidence>
<dbReference type="Gene3D" id="3.40.50.510">
    <property type="entry name" value="Phosphotransferase system, mannose-type IIA component"/>
    <property type="match status" value="1"/>
</dbReference>
<evidence type="ECO:0000256" key="3">
    <source>
        <dbReference type="ARBA" id="ARBA00022490"/>
    </source>
</evidence>
<dbReference type="SUPFAM" id="SSF53062">
    <property type="entry name" value="PTS system fructose IIA component-like"/>
    <property type="match status" value="1"/>
</dbReference>
<name>A0A4V3IYC2_9FIRM</name>
<keyword evidence="2" id="KW-0813">Transport</keyword>
<dbReference type="Proteomes" id="UP000297454">
    <property type="component" value="Unassembled WGS sequence"/>
</dbReference>
<evidence type="ECO:0000313" key="9">
    <source>
        <dbReference type="EMBL" id="TFF66626.1"/>
    </source>
</evidence>
<organism evidence="9 10">
    <name type="scientific">Helcococcus ovis</name>
    <dbReference type="NCBI Taxonomy" id="72026"/>
    <lineage>
        <taxon>Bacteria</taxon>
        <taxon>Bacillati</taxon>
        <taxon>Bacillota</taxon>
        <taxon>Tissierellia</taxon>
        <taxon>Tissierellales</taxon>
        <taxon>Peptoniphilaceae</taxon>
        <taxon>Helcococcus</taxon>
    </lineage>
</organism>
<keyword evidence="7" id="KW-0418">Kinase</keyword>
<dbReference type="InterPro" id="IPR033887">
    <property type="entry name" value="PTS_IIA_man"/>
</dbReference>
<feature type="domain" description="PTS EIIA type-4" evidence="8">
    <location>
        <begin position="1"/>
        <end position="122"/>
    </location>
</feature>
<dbReference type="GO" id="GO:0016020">
    <property type="term" value="C:membrane"/>
    <property type="evidence" value="ECO:0007669"/>
    <property type="project" value="InterPro"/>
</dbReference>
<comment type="subcellular location">
    <subcellularLocation>
        <location evidence="1">Cytoplasm</location>
    </subcellularLocation>
</comment>
<dbReference type="CDD" id="cd00006">
    <property type="entry name" value="PTS_IIA_man"/>
    <property type="match status" value="1"/>
</dbReference>
<keyword evidence="3" id="KW-0963">Cytoplasm</keyword>
<dbReference type="RefSeq" id="WP_134710937.1">
    <property type="nucleotide sequence ID" value="NZ_CP119081.1"/>
</dbReference>
<dbReference type="GO" id="GO:0009401">
    <property type="term" value="P:phosphoenolpyruvate-dependent sugar phosphotransferase system"/>
    <property type="evidence" value="ECO:0007669"/>
    <property type="project" value="UniProtKB-KW"/>
</dbReference>
<dbReference type="GO" id="GO:0016301">
    <property type="term" value="F:kinase activity"/>
    <property type="evidence" value="ECO:0007669"/>
    <property type="project" value="UniProtKB-KW"/>
</dbReference>
<proteinExistence type="predicted"/>
<dbReference type="PROSITE" id="PS51096">
    <property type="entry name" value="PTS_EIIA_TYPE_4"/>
    <property type="match status" value="1"/>
</dbReference>
<keyword evidence="6" id="KW-0598">Phosphotransferase system</keyword>
<keyword evidence="4 9" id="KW-0762">Sugar transport</keyword>
<dbReference type="PANTHER" id="PTHR33799">
    <property type="entry name" value="PTS PERMEASE-RELATED-RELATED"/>
    <property type="match status" value="1"/>
</dbReference>
<evidence type="ECO:0000259" key="8">
    <source>
        <dbReference type="PROSITE" id="PS51096"/>
    </source>
</evidence>
<evidence type="ECO:0000256" key="2">
    <source>
        <dbReference type="ARBA" id="ARBA00022448"/>
    </source>
</evidence>
<dbReference type="PANTHER" id="PTHR33799:SF1">
    <property type="entry name" value="PTS SYSTEM MANNOSE-SPECIFIC EIIAB COMPONENT-RELATED"/>
    <property type="match status" value="1"/>
</dbReference>
<dbReference type="GeneID" id="97031639"/>
<comment type="caution">
    <text evidence="9">The sequence shown here is derived from an EMBL/GenBank/DDBJ whole genome shotgun (WGS) entry which is preliminary data.</text>
</comment>
<dbReference type="OrthoDB" id="9799827at2"/>
<dbReference type="Pfam" id="PF03610">
    <property type="entry name" value="EIIA-man"/>
    <property type="match status" value="1"/>
</dbReference>
<accession>A0A4V3IYC2</accession>
<evidence type="ECO:0000256" key="7">
    <source>
        <dbReference type="ARBA" id="ARBA00022777"/>
    </source>
</evidence>
<evidence type="ECO:0000256" key="6">
    <source>
        <dbReference type="ARBA" id="ARBA00022683"/>
    </source>
</evidence>
<protein>
    <submittedName>
        <fullName evidence="9">PTS sugar transporter subunit IIA</fullName>
    </submittedName>
</protein>
<dbReference type="GO" id="GO:0005737">
    <property type="term" value="C:cytoplasm"/>
    <property type="evidence" value="ECO:0007669"/>
    <property type="project" value="UniProtKB-SubCell"/>
</dbReference>
<evidence type="ECO:0000256" key="4">
    <source>
        <dbReference type="ARBA" id="ARBA00022597"/>
    </source>
</evidence>
<reference evidence="9 10" key="1">
    <citation type="submission" date="2019-01" db="EMBL/GenBank/DDBJ databases">
        <title>Draft Genome Sequences of Helcococcus ovis Strains Isolated from the Uterus and Vagina of Dairy Cows with Metritis.</title>
        <authorList>
            <person name="Cunha F."/>
            <person name="Jeon S.J."/>
            <person name="Kutzer P."/>
            <person name="Galvao K.N."/>
        </authorList>
    </citation>
    <scope>NUCLEOTIDE SEQUENCE [LARGE SCALE GENOMIC DNA]</scope>
    <source>
        <strain evidence="9 10">KG-37</strain>
    </source>
</reference>
<evidence type="ECO:0000256" key="5">
    <source>
        <dbReference type="ARBA" id="ARBA00022679"/>
    </source>
</evidence>
<gene>
    <name evidence="9" type="ORF">EQF91_03260</name>
</gene>